<evidence type="ECO:0000256" key="3">
    <source>
        <dbReference type="ARBA" id="ARBA00022741"/>
    </source>
</evidence>
<evidence type="ECO:0000259" key="8">
    <source>
        <dbReference type="PROSITE" id="PS51722"/>
    </source>
</evidence>
<evidence type="ECO:0000256" key="5">
    <source>
        <dbReference type="ARBA" id="ARBA00022917"/>
    </source>
</evidence>
<dbReference type="SMART" id="SM00838">
    <property type="entry name" value="EFG_C"/>
    <property type="match status" value="1"/>
</dbReference>
<dbReference type="InterPro" id="IPR005225">
    <property type="entry name" value="Small_GTP-bd"/>
</dbReference>
<dbReference type="Gene3D" id="3.30.70.870">
    <property type="entry name" value="Elongation Factor G (Translational Gtpase), domain 3"/>
    <property type="match status" value="1"/>
</dbReference>
<dbReference type="NCBIfam" id="NF009379">
    <property type="entry name" value="PRK12740.1-3"/>
    <property type="match status" value="1"/>
</dbReference>
<dbReference type="CDD" id="cd04088">
    <property type="entry name" value="EFG_mtEFG_II"/>
    <property type="match status" value="1"/>
</dbReference>
<evidence type="ECO:0000256" key="1">
    <source>
        <dbReference type="ARBA" id="ARBA00005870"/>
    </source>
</evidence>
<keyword evidence="4 7" id="KW-0251">Elongation factor</keyword>
<keyword evidence="7" id="KW-0963">Cytoplasm</keyword>
<dbReference type="Gene3D" id="3.30.230.10">
    <property type="match status" value="1"/>
</dbReference>
<dbReference type="InterPro" id="IPR035649">
    <property type="entry name" value="EFG_V"/>
</dbReference>
<proteinExistence type="inferred from homology"/>
<dbReference type="NCBIfam" id="NF009381">
    <property type="entry name" value="PRK12740.1-5"/>
    <property type="match status" value="1"/>
</dbReference>
<dbReference type="InterPro" id="IPR020568">
    <property type="entry name" value="Ribosomal_Su5_D2-typ_SF"/>
</dbReference>
<feature type="binding site" evidence="7">
    <location>
        <begin position="81"/>
        <end position="85"/>
    </location>
    <ligand>
        <name>GTP</name>
        <dbReference type="ChEBI" id="CHEBI:37565"/>
    </ligand>
</feature>
<dbReference type="HAMAP" id="MF_00054_B">
    <property type="entry name" value="EF_G_EF_2_B"/>
    <property type="match status" value="1"/>
</dbReference>
<dbReference type="Pfam" id="PF03764">
    <property type="entry name" value="EFG_IV"/>
    <property type="match status" value="1"/>
</dbReference>
<dbReference type="PROSITE" id="PS00301">
    <property type="entry name" value="G_TR_1"/>
    <property type="match status" value="1"/>
</dbReference>
<dbReference type="FunFam" id="3.30.70.870:FF:000001">
    <property type="entry name" value="Elongation factor G"/>
    <property type="match status" value="1"/>
</dbReference>
<dbReference type="Pfam" id="PF00679">
    <property type="entry name" value="EFG_C"/>
    <property type="match status" value="1"/>
</dbReference>
<dbReference type="PROSITE" id="PS51722">
    <property type="entry name" value="G_TR_2"/>
    <property type="match status" value="1"/>
</dbReference>
<dbReference type="Gene3D" id="3.40.50.300">
    <property type="entry name" value="P-loop containing nucleotide triphosphate hydrolases"/>
    <property type="match status" value="1"/>
</dbReference>
<evidence type="ECO:0000256" key="4">
    <source>
        <dbReference type="ARBA" id="ARBA00022768"/>
    </source>
</evidence>
<dbReference type="Proteomes" id="UP000184016">
    <property type="component" value="Unassembled WGS sequence"/>
</dbReference>
<dbReference type="STRING" id="1830138.SAMN05443507_12342"/>
<dbReference type="InterPro" id="IPR027417">
    <property type="entry name" value="P-loop_NTPase"/>
</dbReference>
<comment type="function">
    <text evidence="7">Catalyzes the GTP-dependent ribosomal translocation step during translation elongation. During this step, the ribosome changes from the pre-translocational (PRE) to the post-translocational (POST) state as the newly formed A-site-bound peptidyl-tRNA and P-site-bound deacylated tRNA move to the P and E sites, respectively. Catalyzes the coordinated movement of the two tRNA molecules, the mRNA and conformational changes in the ribosome.</text>
</comment>
<dbReference type="Pfam" id="PF22042">
    <property type="entry name" value="EF-G_D2"/>
    <property type="match status" value="1"/>
</dbReference>
<keyword evidence="6 7" id="KW-0342">GTP-binding</keyword>
<dbReference type="FunFam" id="3.40.50.300:FF:000029">
    <property type="entry name" value="Elongation factor G"/>
    <property type="match status" value="1"/>
</dbReference>
<dbReference type="Gene3D" id="2.40.30.10">
    <property type="entry name" value="Translation factors"/>
    <property type="match status" value="1"/>
</dbReference>
<dbReference type="FunFam" id="3.30.70.240:FF:000001">
    <property type="entry name" value="Elongation factor G"/>
    <property type="match status" value="1"/>
</dbReference>
<dbReference type="InterPro" id="IPR041095">
    <property type="entry name" value="EFG_II"/>
</dbReference>
<dbReference type="FunFam" id="2.40.30.10:FF:000006">
    <property type="entry name" value="Elongation factor G"/>
    <property type="match status" value="1"/>
</dbReference>
<dbReference type="CDD" id="cd16262">
    <property type="entry name" value="EFG_III"/>
    <property type="match status" value="1"/>
</dbReference>
<dbReference type="NCBIfam" id="TIGR00484">
    <property type="entry name" value="EF-G"/>
    <property type="match status" value="1"/>
</dbReference>
<dbReference type="GO" id="GO:0005525">
    <property type="term" value="F:GTP binding"/>
    <property type="evidence" value="ECO:0007669"/>
    <property type="project" value="UniProtKB-UniRule"/>
</dbReference>
<dbReference type="PRINTS" id="PR00315">
    <property type="entry name" value="ELONGATNFCT"/>
</dbReference>
<dbReference type="Gene3D" id="3.30.70.240">
    <property type="match status" value="1"/>
</dbReference>
<evidence type="ECO:0000313" key="9">
    <source>
        <dbReference type="EMBL" id="SHK81655.1"/>
    </source>
</evidence>
<dbReference type="InterPro" id="IPR009000">
    <property type="entry name" value="Transl_B-barrel_sf"/>
</dbReference>
<keyword evidence="10" id="KW-1185">Reference proteome</keyword>
<evidence type="ECO:0000313" key="10">
    <source>
        <dbReference type="Proteomes" id="UP000184016"/>
    </source>
</evidence>
<dbReference type="Pfam" id="PF14492">
    <property type="entry name" value="EFG_III"/>
    <property type="match status" value="1"/>
</dbReference>
<evidence type="ECO:0000256" key="7">
    <source>
        <dbReference type="HAMAP-Rule" id="MF_00054"/>
    </source>
</evidence>
<comment type="subcellular location">
    <subcellularLocation>
        <location evidence="7">Cytoplasm</location>
    </subcellularLocation>
</comment>
<dbReference type="RefSeq" id="WP_072874897.1">
    <property type="nucleotide sequence ID" value="NZ_FRAF01000023.1"/>
</dbReference>
<dbReference type="InterPro" id="IPR047872">
    <property type="entry name" value="EFG_IV"/>
</dbReference>
<dbReference type="GO" id="GO:0005737">
    <property type="term" value="C:cytoplasm"/>
    <property type="evidence" value="ECO:0007669"/>
    <property type="project" value="UniProtKB-SubCell"/>
</dbReference>
<dbReference type="CDD" id="cd01886">
    <property type="entry name" value="EF-G"/>
    <property type="match status" value="1"/>
</dbReference>
<dbReference type="CDD" id="cd03713">
    <property type="entry name" value="EFG_mtEFG_C"/>
    <property type="match status" value="1"/>
</dbReference>
<dbReference type="EMBL" id="FRAF01000023">
    <property type="protein sequence ID" value="SHK81655.1"/>
    <property type="molecule type" value="Genomic_DNA"/>
</dbReference>
<dbReference type="SUPFAM" id="SSF50447">
    <property type="entry name" value="Translation proteins"/>
    <property type="match status" value="1"/>
</dbReference>
<dbReference type="CDD" id="cd01434">
    <property type="entry name" value="EFG_mtEFG1_IV"/>
    <property type="match status" value="1"/>
</dbReference>
<dbReference type="InterPro" id="IPR004540">
    <property type="entry name" value="Transl_elong_EFG/EF2"/>
</dbReference>
<keyword evidence="3 7" id="KW-0547">Nucleotide-binding</keyword>
<dbReference type="FunFam" id="3.30.230.10:FF:000003">
    <property type="entry name" value="Elongation factor G"/>
    <property type="match status" value="1"/>
</dbReference>
<protein>
    <recommendedName>
        <fullName evidence="2 7">Elongation factor G</fullName>
        <shortName evidence="7">EF-G</shortName>
    </recommendedName>
</protein>
<organism evidence="9 10">
    <name type="scientific">Alicyclobacillus tolerans</name>
    <dbReference type="NCBI Taxonomy" id="90970"/>
    <lineage>
        <taxon>Bacteria</taxon>
        <taxon>Bacillati</taxon>
        <taxon>Bacillota</taxon>
        <taxon>Bacilli</taxon>
        <taxon>Bacillales</taxon>
        <taxon>Alicyclobacillaceae</taxon>
        <taxon>Alicyclobacillus</taxon>
    </lineage>
</organism>
<dbReference type="InterPro" id="IPR014721">
    <property type="entry name" value="Ribsml_uS5_D2-typ_fold_subgr"/>
</dbReference>
<dbReference type="InterPro" id="IPR000795">
    <property type="entry name" value="T_Tr_GTP-bd_dom"/>
</dbReference>
<feature type="binding site" evidence="7">
    <location>
        <begin position="135"/>
        <end position="138"/>
    </location>
    <ligand>
        <name>GTP</name>
        <dbReference type="ChEBI" id="CHEBI:37565"/>
    </ligand>
</feature>
<sequence>MSRQFPLEKTRNIGIIAHIDAGKTTTTERILFYTGRVHKIGEVHEGAATMDWMVQEQERGITITSAATTAQWKGHRINIIDTPGHVDFTVEVERSLRVLDGACGVFDAKGGVEPQSETVWRQADKYHVPRIAYVNKMDIIGADFLMCVEQMRTRLGAKAVPIQYPIGAEDNFKGMVDLVENKAIIYTDDLGTTSDVVDVPEDLKEIVEKLRTEMIEACAEVDEDLMVKYLEGEEITVPEIKAALRKGTCNVQLFPVLCGSSYRNKGVQPMLDAVVDYLPSPIDVPAIKGVTADGEEIERHSSDEEPFSALAFKIMTDPFVGKLAFFRVYSGILSSGSYVLNSTKGKRERIGRILQMHANHREEIDKVYAGDIAAAVGLKDTTTGDTLCDEKNVVVLESMEFPDPVISVSIEPKTKADQDKMGVALGKLTEEDPTFRTYTDQETGQTIISGMGELHLEIIVDRLQREFKVECNVGRPQVAYKETITQRVDQEGKFVRQSGGRGQYGHVKIILEPLERGQGYMFENKVVGGAIPKEYIAPVDEGIQEAMRSGVLAGYPMVDVKVTLYDGSYHDVDSSEMAFKIAGSMALKEGSKKAGPVLLEPIMKVEITVPEEYMGDIMGDINSRRGRIEGMEQRANARVIRGYVPLAEMFGYSTSLRSRTQGRGTFAMELAAYEEVPKSIAQEIIAKSKGE</sequence>
<feature type="domain" description="Tr-type G" evidence="8">
    <location>
        <begin position="8"/>
        <end position="282"/>
    </location>
</feature>
<dbReference type="SMART" id="SM00889">
    <property type="entry name" value="EFG_IV"/>
    <property type="match status" value="1"/>
</dbReference>
<dbReference type="SUPFAM" id="SSF54980">
    <property type="entry name" value="EF-G C-terminal domain-like"/>
    <property type="match status" value="2"/>
</dbReference>
<dbReference type="GO" id="GO:0032790">
    <property type="term" value="P:ribosome disassembly"/>
    <property type="evidence" value="ECO:0007669"/>
    <property type="project" value="TreeGrafter"/>
</dbReference>
<dbReference type="PANTHER" id="PTHR43261:SF1">
    <property type="entry name" value="RIBOSOME-RELEASING FACTOR 2, MITOCHONDRIAL"/>
    <property type="match status" value="1"/>
</dbReference>
<dbReference type="InterPro" id="IPR000640">
    <property type="entry name" value="EFG_V-like"/>
</dbReference>
<dbReference type="InterPro" id="IPR053905">
    <property type="entry name" value="EF-G-like_DII"/>
</dbReference>
<dbReference type="OrthoDB" id="9804431at2"/>
<gene>
    <name evidence="7" type="primary">fusA</name>
    <name evidence="9" type="ORF">SAMN05443507_12342</name>
</gene>
<reference evidence="10" key="1">
    <citation type="submission" date="2016-11" db="EMBL/GenBank/DDBJ databases">
        <authorList>
            <person name="Varghese N."/>
            <person name="Submissions S."/>
        </authorList>
    </citation>
    <scope>NUCLEOTIDE SEQUENCE [LARGE SCALE GENOMIC DNA]</scope>
    <source>
        <strain evidence="10">USBA-503</strain>
    </source>
</reference>
<dbReference type="InterPro" id="IPR009022">
    <property type="entry name" value="EFG_III"/>
</dbReference>
<dbReference type="NCBIfam" id="TIGR00231">
    <property type="entry name" value="small_GTP"/>
    <property type="match status" value="1"/>
</dbReference>
<dbReference type="Pfam" id="PF00009">
    <property type="entry name" value="GTP_EFTU"/>
    <property type="match status" value="1"/>
</dbReference>
<dbReference type="SUPFAM" id="SSF54211">
    <property type="entry name" value="Ribosomal protein S5 domain 2-like"/>
    <property type="match status" value="1"/>
</dbReference>
<dbReference type="GO" id="GO:0003924">
    <property type="term" value="F:GTPase activity"/>
    <property type="evidence" value="ECO:0007669"/>
    <property type="project" value="InterPro"/>
</dbReference>
<keyword evidence="5 7" id="KW-0648">Protein biosynthesis</keyword>
<dbReference type="InterPro" id="IPR005517">
    <property type="entry name" value="Transl_elong_EFG/EF2_IV"/>
</dbReference>
<dbReference type="InterPro" id="IPR031157">
    <property type="entry name" value="G_TR_CS"/>
</dbReference>
<feature type="binding site" evidence="7">
    <location>
        <begin position="17"/>
        <end position="24"/>
    </location>
    <ligand>
        <name>GTP</name>
        <dbReference type="ChEBI" id="CHEBI:37565"/>
    </ligand>
</feature>
<dbReference type="SUPFAM" id="SSF52540">
    <property type="entry name" value="P-loop containing nucleoside triphosphate hydrolases"/>
    <property type="match status" value="1"/>
</dbReference>
<dbReference type="InterPro" id="IPR035647">
    <property type="entry name" value="EFG_III/V"/>
</dbReference>
<evidence type="ECO:0000256" key="2">
    <source>
        <dbReference type="ARBA" id="ARBA00017872"/>
    </source>
</evidence>
<dbReference type="GO" id="GO:0003746">
    <property type="term" value="F:translation elongation factor activity"/>
    <property type="evidence" value="ECO:0007669"/>
    <property type="project" value="UniProtKB-UniRule"/>
</dbReference>
<comment type="similarity">
    <text evidence="1 7">Belongs to the TRAFAC class translation factor GTPase superfamily. Classic translation factor GTPase family. EF-G/EF-2 subfamily.</text>
</comment>
<dbReference type="AlphaFoldDB" id="A0A1M6VJX0"/>
<dbReference type="PANTHER" id="PTHR43261">
    <property type="entry name" value="TRANSLATION ELONGATION FACTOR G-RELATED"/>
    <property type="match status" value="1"/>
</dbReference>
<accession>A0A1M6VJX0</accession>
<name>A0A1M6VJX0_9BACL</name>
<evidence type="ECO:0000256" key="6">
    <source>
        <dbReference type="ARBA" id="ARBA00023134"/>
    </source>
</evidence>